<organism evidence="3 4">
    <name type="scientific">Dichomitus squalens</name>
    <dbReference type="NCBI Taxonomy" id="114155"/>
    <lineage>
        <taxon>Eukaryota</taxon>
        <taxon>Fungi</taxon>
        <taxon>Dikarya</taxon>
        <taxon>Basidiomycota</taxon>
        <taxon>Agaricomycotina</taxon>
        <taxon>Agaricomycetes</taxon>
        <taxon>Polyporales</taxon>
        <taxon>Polyporaceae</taxon>
        <taxon>Dichomitus</taxon>
    </lineage>
</organism>
<accession>A0A4Q9P9N3</accession>
<gene>
    <name evidence="3" type="ORF">BD310DRAFT_953318</name>
</gene>
<dbReference type="STRING" id="114155.A0A4Q9P9N3"/>
<sequence length="209" mass="23847">MYYLASSTTTAATDGHKPNHSYEPPKTLVSFSALNNDVLHEIASHLSGRDALNFALTCRRIHDFAIHRVSCTLFCQTAADLRRARLYHLQGLPRRAIFLRSLSIADSVFIDRPWQDDLNWADPKTTYEYSLATLVGDILEAAQNLNHLRLEHFAHLVRHEPRIRDAVAAMTHLAGLELSEVDVESLDIFRDLRSDLHYLQISTDKWSKL</sequence>
<evidence type="ECO:0000313" key="3">
    <source>
        <dbReference type="EMBL" id="TBU51324.1"/>
    </source>
</evidence>
<proteinExistence type="predicted"/>
<evidence type="ECO:0000313" key="4">
    <source>
        <dbReference type="Proteomes" id="UP000292082"/>
    </source>
</evidence>
<reference evidence="3 4" key="1">
    <citation type="submission" date="2019-01" db="EMBL/GenBank/DDBJ databases">
        <title>Draft genome sequences of three monokaryotic isolates of the white-rot basidiomycete fungus Dichomitus squalens.</title>
        <authorList>
            <consortium name="DOE Joint Genome Institute"/>
            <person name="Lopez S.C."/>
            <person name="Andreopoulos B."/>
            <person name="Pangilinan J."/>
            <person name="Lipzen A."/>
            <person name="Riley R."/>
            <person name="Ahrendt S."/>
            <person name="Ng V."/>
            <person name="Barry K."/>
            <person name="Daum C."/>
            <person name="Grigoriev I.V."/>
            <person name="Hilden K.S."/>
            <person name="Makela M.R."/>
            <person name="de Vries R.P."/>
        </authorList>
    </citation>
    <scope>NUCLEOTIDE SEQUENCE [LARGE SCALE GENOMIC DNA]</scope>
    <source>
        <strain evidence="3 4">CBS 464.89</strain>
    </source>
</reference>
<dbReference type="CDD" id="cd09917">
    <property type="entry name" value="F-box_SF"/>
    <property type="match status" value="1"/>
</dbReference>
<dbReference type="EMBL" id="ML145339">
    <property type="protein sequence ID" value="TBU51324.1"/>
    <property type="molecule type" value="Genomic_DNA"/>
</dbReference>
<feature type="domain" description="F-box" evidence="2">
    <location>
        <begin position="31"/>
        <end position="64"/>
    </location>
</feature>
<dbReference type="SUPFAM" id="SSF81383">
    <property type="entry name" value="F-box domain"/>
    <property type="match status" value="1"/>
</dbReference>
<dbReference type="InterPro" id="IPR036047">
    <property type="entry name" value="F-box-like_dom_sf"/>
</dbReference>
<dbReference type="AlphaFoldDB" id="A0A4Q9P9N3"/>
<protein>
    <recommendedName>
        <fullName evidence="2">F-box domain-containing protein</fullName>
    </recommendedName>
</protein>
<evidence type="ECO:0000256" key="1">
    <source>
        <dbReference type="SAM" id="MobiDB-lite"/>
    </source>
</evidence>
<dbReference type="InterPro" id="IPR001810">
    <property type="entry name" value="F-box_dom"/>
</dbReference>
<feature type="compositionally biased region" description="Low complexity" evidence="1">
    <location>
        <begin position="1"/>
        <end position="13"/>
    </location>
</feature>
<keyword evidence="4" id="KW-1185">Reference proteome</keyword>
<name>A0A4Q9P9N3_9APHY</name>
<evidence type="ECO:0000259" key="2">
    <source>
        <dbReference type="Pfam" id="PF00646"/>
    </source>
</evidence>
<dbReference type="Pfam" id="PF00646">
    <property type="entry name" value="F-box"/>
    <property type="match status" value="1"/>
</dbReference>
<dbReference type="Proteomes" id="UP000292082">
    <property type="component" value="Unassembled WGS sequence"/>
</dbReference>
<feature type="region of interest" description="Disordered" evidence="1">
    <location>
        <begin position="1"/>
        <end position="23"/>
    </location>
</feature>